<dbReference type="PROSITE" id="PS50097">
    <property type="entry name" value="BTB"/>
    <property type="match status" value="1"/>
</dbReference>
<dbReference type="Gene3D" id="2.60.120.920">
    <property type="match status" value="1"/>
</dbReference>
<dbReference type="InterPro" id="IPR013320">
    <property type="entry name" value="ConA-like_dom_sf"/>
</dbReference>
<dbReference type="SUPFAM" id="SSF49899">
    <property type="entry name" value="Concanavalin A-like lectins/glucanases"/>
    <property type="match status" value="1"/>
</dbReference>
<dbReference type="InterPro" id="IPR043136">
    <property type="entry name" value="B30.2/SPRY_sf"/>
</dbReference>
<dbReference type="SUPFAM" id="SSF54695">
    <property type="entry name" value="POZ domain"/>
    <property type="match status" value="1"/>
</dbReference>
<dbReference type="SMART" id="SM00225">
    <property type="entry name" value="BTB"/>
    <property type="match status" value="1"/>
</dbReference>
<dbReference type="GeneID" id="8851730"/>
<dbReference type="Proteomes" id="UP000006671">
    <property type="component" value="Unassembled WGS sequence"/>
</dbReference>
<sequence>MSDLDNMFGDLEIDDSNIPEPPQVVEGEKKEKKLVYKDMNAQGMKQIFDREEYSDFRVILQQTGKTVYVYKGILAARSEFFKAITEGGFSEKTDNELVVDDESEEKALLPLLEFCYTGEISIPEHEVLAYYFISDKYQVLSLKSKCSDFLVGNLKPENAVENFVEYYTAAERTAGIADELTEKIIKRSVLYILKNFSVICKSPEKRQIMLNMDFEMLNRWLSPSIEAKELRGINSDPSTFLRFMLEWVSQDISTRGSHLPELVQMEKKVEYGTVSILRDDGAELQSIYGEPEFIYETSATEISGAKITKKTANYSSIYVNTMLGYGSSTAVIRWKVKIVTFNSWIGIGVAMRDVVEKKKLTFSPYDKHGTYMLSQNGYIWNQFMKGSTKYESVGCSFTVGDVVILELVCAKKELNFYKNDTTNKLASFSNIKLPVYPSFMLCGTECIEFNWDLEEMKNPNRSQILILYRKLLRTGYQWPRWETSADNAFMGDYILDKTKREFRKNISAVETGPLMEKARKELRFLHTLQADYFKKQFVLKRNYAEAAEEIKHD</sequence>
<dbReference type="Gene3D" id="1.25.40.420">
    <property type="match status" value="1"/>
</dbReference>
<dbReference type="InterPro" id="IPR011333">
    <property type="entry name" value="SKP1/BTB/POZ_sf"/>
</dbReference>
<evidence type="ECO:0000256" key="1">
    <source>
        <dbReference type="SAM" id="MobiDB-lite"/>
    </source>
</evidence>
<reference evidence="4 5" key="1">
    <citation type="journal article" date="2010" name="Cell">
        <title>The genome of Naegleria gruberi illuminates early eukaryotic versatility.</title>
        <authorList>
            <person name="Fritz-Laylin L.K."/>
            <person name="Prochnik S.E."/>
            <person name="Ginger M.L."/>
            <person name="Dacks J.B."/>
            <person name="Carpenter M.L."/>
            <person name="Field M.C."/>
            <person name="Kuo A."/>
            <person name="Paredez A."/>
            <person name="Chapman J."/>
            <person name="Pham J."/>
            <person name="Shu S."/>
            <person name="Neupane R."/>
            <person name="Cipriano M."/>
            <person name="Mancuso J."/>
            <person name="Tu H."/>
            <person name="Salamov A."/>
            <person name="Lindquist E."/>
            <person name="Shapiro H."/>
            <person name="Lucas S."/>
            <person name="Grigoriev I.V."/>
            <person name="Cande W.Z."/>
            <person name="Fulton C."/>
            <person name="Rokhsar D.S."/>
            <person name="Dawson S.C."/>
        </authorList>
    </citation>
    <scope>NUCLEOTIDE SEQUENCE [LARGE SCALE GENOMIC DNA]</scope>
    <source>
        <strain evidence="4 5">NEG-M</strain>
    </source>
</reference>
<dbReference type="InterPro" id="IPR008011">
    <property type="entry name" value="Complex1_LYR_dom"/>
</dbReference>
<dbReference type="InParanoid" id="D2VKV5"/>
<evidence type="ECO:0000313" key="5">
    <source>
        <dbReference type="Proteomes" id="UP000006671"/>
    </source>
</evidence>
<dbReference type="InterPro" id="IPR000210">
    <property type="entry name" value="BTB/POZ_dom"/>
</dbReference>
<name>D2VKV5_NAEGR</name>
<evidence type="ECO:0000313" key="4">
    <source>
        <dbReference type="EMBL" id="EFC42433.1"/>
    </source>
</evidence>
<dbReference type="PROSITE" id="PS50188">
    <property type="entry name" value="B302_SPRY"/>
    <property type="match status" value="1"/>
</dbReference>
<dbReference type="OrthoDB" id="5830191at2759"/>
<feature type="region of interest" description="Disordered" evidence="1">
    <location>
        <begin position="1"/>
        <end position="23"/>
    </location>
</feature>
<feature type="domain" description="B30.2/SPRY" evidence="3">
    <location>
        <begin position="261"/>
        <end position="456"/>
    </location>
</feature>
<dbReference type="Pfam" id="PF00622">
    <property type="entry name" value="SPRY"/>
    <property type="match status" value="1"/>
</dbReference>
<accession>D2VKV5</accession>
<evidence type="ECO:0000259" key="3">
    <source>
        <dbReference type="PROSITE" id="PS50188"/>
    </source>
</evidence>
<organism evidence="5">
    <name type="scientific">Naegleria gruberi</name>
    <name type="common">Amoeba</name>
    <dbReference type="NCBI Taxonomy" id="5762"/>
    <lineage>
        <taxon>Eukaryota</taxon>
        <taxon>Discoba</taxon>
        <taxon>Heterolobosea</taxon>
        <taxon>Tetramitia</taxon>
        <taxon>Eutetramitia</taxon>
        <taxon>Vahlkampfiidae</taxon>
        <taxon>Naegleria</taxon>
    </lineage>
</organism>
<dbReference type="CDD" id="cd14733">
    <property type="entry name" value="BACK"/>
    <property type="match status" value="1"/>
</dbReference>
<dbReference type="Gene3D" id="3.30.710.10">
    <property type="entry name" value="Potassium Channel Kv1.1, Chain A"/>
    <property type="match status" value="1"/>
</dbReference>
<keyword evidence="5" id="KW-1185">Reference proteome</keyword>
<gene>
    <name evidence="4" type="ORF">NAEGRDRAFT_80372</name>
</gene>
<evidence type="ECO:0000259" key="2">
    <source>
        <dbReference type="PROSITE" id="PS50097"/>
    </source>
</evidence>
<dbReference type="PANTHER" id="PTHR24410:SF23">
    <property type="entry name" value="BTB DOMAIN-CONTAINING PROTEIN-RELATED"/>
    <property type="match status" value="1"/>
</dbReference>
<dbReference type="EMBL" id="GG738879">
    <property type="protein sequence ID" value="EFC42433.1"/>
    <property type="molecule type" value="Genomic_DNA"/>
</dbReference>
<dbReference type="eggNOG" id="KOG4441">
    <property type="taxonomic scope" value="Eukaryota"/>
</dbReference>
<dbReference type="InterPro" id="IPR003877">
    <property type="entry name" value="SPRY_dom"/>
</dbReference>
<dbReference type="InterPro" id="IPR051481">
    <property type="entry name" value="BTB-POZ/Galectin-3-binding"/>
</dbReference>
<feature type="domain" description="BTB" evidence="2">
    <location>
        <begin position="54"/>
        <end position="124"/>
    </location>
</feature>
<dbReference type="CDD" id="cd18186">
    <property type="entry name" value="BTB_POZ_ZBTB_KLHL-like"/>
    <property type="match status" value="1"/>
</dbReference>
<proteinExistence type="predicted"/>
<dbReference type="PANTHER" id="PTHR24410">
    <property type="entry name" value="HL07962P-RELATED"/>
    <property type="match status" value="1"/>
</dbReference>
<dbReference type="AlphaFoldDB" id="D2VKV5"/>
<dbReference type="KEGG" id="ngr:NAEGRDRAFT_80372"/>
<dbReference type="InterPro" id="IPR001870">
    <property type="entry name" value="B30.2/SPRY"/>
</dbReference>
<dbReference type="VEuPathDB" id="AmoebaDB:NAEGRDRAFT_80372"/>
<dbReference type="RefSeq" id="XP_002675177.1">
    <property type="nucleotide sequence ID" value="XM_002675131.1"/>
</dbReference>
<dbReference type="Pfam" id="PF00651">
    <property type="entry name" value="BTB"/>
    <property type="match status" value="1"/>
</dbReference>
<dbReference type="Pfam" id="PF05347">
    <property type="entry name" value="Complex1_LYR"/>
    <property type="match status" value="1"/>
</dbReference>
<protein>
    <submittedName>
        <fullName evidence="4">BTB/POZ domain-containing protein</fullName>
    </submittedName>
</protein>